<keyword evidence="1" id="KW-0732">Signal</keyword>
<dbReference type="Gramene" id="ERN01534">
    <property type="protein sequence ID" value="ERN01534"/>
    <property type="gene ID" value="AMTR_s00002p00271110"/>
</dbReference>
<protein>
    <submittedName>
        <fullName evidence="2">Uncharacterized protein</fullName>
    </submittedName>
</protein>
<dbReference type="EMBL" id="KI394767">
    <property type="protein sequence ID" value="ERN01534.1"/>
    <property type="molecule type" value="Genomic_DNA"/>
</dbReference>
<dbReference type="Proteomes" id="UP000017836">
    <property type="component" value="Unassembled WGS sequence"/>
</dbReference>
<sequence length="108" mass="12069">MNLKHSTSHRPAAALLLLRRLISGMVMEEEIASCDKYCQSQAAIRRKATSQQQQLMEHGNYEKAIQVVNHFFSSSSNPLLDLGIDPELAHASFSSLICLGDMHFPLSR</sequence>
<gene>
    <name evidence="2" type="ORF">AMTR_s00002p00271110</name>
</gene>
<dbReference type="HOGENOM" id="CLU_2200445_0_0_1"/>
<feature type="chain" id="PRO_5004807135" evidence="1">
    <location>
        <begin position="25"/>
        <end position="108"/>
    </location>
</feature>
<reference evidence="3" key="1">
    <citation type="journal article" date="2013" name="Science">
        <title>The Amborella genome and the evolution of flowering plants.</title>
        <authorList>
            <consortium name="Amborella Genome Project"/>
        </authorList>
    </citation>
    <scope>NUCLEOTIDE SEQUENCE [LARGE SCALE GENOMIC DNA]</scope>
</reference>
<evidence type="ECO:0000313" key="2">
    <source>
        <dbReference type="EMBL" id="ERN01534.1"/>
    </source>
</evidence>
<evidence type="ECO:0000313" key="3">
    <source>
        <dbReference type="Proteomes" id="UP000017836"/>
    </source>
</evidence>
<name>W1P1L4_AMBTC</name>
<feature type="signal peptide" evidence="1">
    <location>
        <begin position="1"/>
        <end position="24"/>
    </location>
</feature>
<organism evidence="2 3">
    <name type="scientific">Amborella trichopoda</name>
    <dbReference type="NCBI Taxonomy" id="13333"/>
    <lineage>
        <taxon>Eukaryota</taxon>
        <taxon>Viridiplantae</taxon>
        <taxon>Streptophyta</taxon>
        <taxon>Embryophyta</taxon>
        <taxon>Tracheophyta</taxon>
        <taxon>Spermatophyta</taxon>
        <taxon>Magnoliopsida</taxon>
        <taxon>Amborellales</taxon>
        <taxon>Amborellaceae</taxon>
        <taxon>Amborella</taxon>
    </lineage>
</organism>
<keyword evidence="3" id="KW-1185">Reference proteome</keyword>
<proteinExistence type="predicted"/>
<accession>W1P1L4</accession>
<evidence type="ECO:0000256" key="1">
    <source>
        <dbReference type="SAM" id="SignalP"/>
    </source>
</evidence>
<dbReference type="AlphaFoldDB" id="W1P1L4"/>